<keyword evidence="1" id="KW-0472">Membrane</keyword>
<dbReference type="Proteomes" id="UP000031802">
    <property type="component" value="Unassembled WGS sequence"/>
</dbReference>
<reference evidence="3" key="1">
    <citation type="submission" date="2014-04" db="EMBL/GenBank/DDBJ databases">
        <title>Whole-Genome optical mapping and complete genome sequence of Sphingobacterium deserti sp. nov., a new spaces isolated from desert in the west of China.</title>
        <authorList>
            <person name="Teng C."/>
            <person name="Zhou Z."/>
            <person name="Li X."/>
            <person name="Chen M."/>
            <person name="Lin M."/>
            <person name="Wang L."/>
            <person name="Su S."/>
            <person name="Zhang C."/>
            <person name="Zhang W."/>
        </authorList>
    </citation>
    <scope>NUCLEOTIDE SEQUENCE [LARGE SCALE GENOMIC DNA]</scope>
    <source>
        <strain evidence="3">ACCC05744</strain>
    </source>
</reference>
<proteinExistence type="predicted"/>
<feature type="transmembrane region" description="Helical" evidence="1">
    <location>
        <begin position="48"/>
        <end position="69"/>
    </location>
</feature>
<keyword evidence="1" id="KW-0812">Transmembrane</keyword>
<dbReference type="EMBL" id="JJMU01000032">
    <property type="protein sequence ID" value="KGE14044.1"/>
    <property type="molecule type" value="Genomic_DNA"/>
</dbReference>
<organism evidence="2 3">
    <name type="scientific">Sphingobacterium deserti</name>
    <dbReference type="NCBI Taxonomy" id="1229276"/>
    <lineage>
        <taxon>Bacteria</taxon>
        <taxon>Pseudomonadati</taxon>
        <taxon>Bacteroidota</taxon>
        <taxon>Sphingobacteriia</taxon>
        <taxon>Sphingobacteriales</taxon>
        <taxon>Sphingobacteriaceae</taxon>
        <taxon>Sphingobacterium</taxon>
    </lineage>
</organism>
<gene>
    <name evidence="2" type="ORF">DI53_2238</name>
</gene>
<feature type="transmembrane region" description="Helical" evidence="1">
    <location>
        <begin position="81"/>
        <end position="100"/>
    </location>
</feature>
<evidence type="ECO:0000313" key="3">
    <source>
        <dbReference type="Proteomes" id="UP000031802"/>
    </source>
</evidence>
<keyword evidence="3" id="KW-1185">Reference proteome</keyword>
<name>A0A0B8T6Z3_9SPHI</name>
<evidence type="ECO:0000313" key="2">
    <source>
        <dbReference type="EMBL" id="KGE14044.1"/>
    </source>
</evidence>
<keyword evidence="1" id="KW-1133">Transmembrane helix</keyword>
<feature type="transmembrane region" description="Helical" evidence="1">
    <location>
        <begin position="12"/>
        <end position="33"/>
    </location>
</feature>
<dbReference type="STRING" id="1229276.DI53_2238"/>
<dbReference type="AlphaFoldDB" id="A0A0B8T6Z3"/>
<accession>A0A0B8T6Z3</accession>
<sequence length="105" mass="11935">MTSSKNHTISKILAKAILRITVILIALPIILYFTRPEAMASQISFPNLWSIAAPVLLVLSFIAILIVVLRNKYAKIEYNWLLTLSGVFVCLYLVLFYSRVLTMFN</sequence>
<reference evidence="2 3" key="2">
    <citation type="journal article" date="2015" name="PLoS ONE">
        <title>Whole-Genome Optical Mapping and Finished Genome Sequence of Sphingobacterium deserti sp. nov., a New Species Isolated from the Western Desert of China.</title>
        <authorList>
            <person name="Teng C."/>
            <person name="Zhou Z."/>
            <person name="Molnar I."/>
            <person name="Li X."/>
            <person name="Tang R."/>
            <person name="Chen M."/>
            <person name="Wang L."/>
            <person name="Su S."/>
            <person name="Zhang W."/>
            <person name="Lin M."/>
        </authorList>
    </citation>
    <scope>NUCLEOTIDE SEQUENCE [LARGE SCALE GENOMIC DNA]</scope>
    <source>
        <strain evidence="3">ACCC05744</strain>
    </source>
</reference>
<protein>
    <submittedName>
        <fullName evidence="2">Uncharacterized protein</fullName>
    </submittedName>
</protein>
<evidence type="ECO:0000256" key="1">
    <source>
        <dbReference type="SAM" id="Phobius"/>
    </source>
</evidence>
<comment type="caution">
    <text evidence="2">The sequence shown here is derived from an EMBL/GenBank/DDBJ whole genome shotgun (WGS) entry which is preliminary data.</text>
</comment>